<dbReference type="InterPro" id="IPR001872">
    <property type="entry name" value="Peptidase_A8"/>
</dbReference>
<evidence type="ECO:0000256" key="3">
    <source>
        <dbReference type="ARBA" id="ARBA00022670"/>
    </source>
</evidence>
<feature type="transmembrane region" description="Helical" evidence="9">
    <location>
        <begin position="73"/>
        <end position="90"/>
    </location>
</feature>
<evidence type="ECO:0000256" key="9">
    <source>
        <dbReference type="HAMAP-Rule" id="MF_00161"/>
    </source>
</evidence>
<evidence type="ECO:0000256" key="10">
    <source>
        <dbReference type="RuleBase" id="RU004181"/>
    </source>
</evidence>
<evidence type="ECO:0000256" key="1">
    <source>
        <dbReference type="ARBA" id="ARBA00006139"/>
    </source>
</evidence>
<dbReference type="NCBIfam" id="TIGR00077">
    <property type="entry name" value="lspA"/>
    <property type="match status" value="1"/>
</dbReference>
<feature type="active site" evidence="9">
    <location>
        <position position="143"/>
    </location>
</feature>
<proteinExistence type="inferred from homology"/>
<dbReference type="AlphaFoldDB" id="D1CBT7"/>
<accession>D1CBT7</accession>
<dbReference type="PANTHER" id="PTHR33695:SF1">
    <property type="entry name" value="LIPOPROTEIN SIGNAL PEPTIDASE"/>
    <property type="match status" value="1"/>
</dbReference>
<keyword evidence="4 9" id="KW-0812">Transmembrane</keyword>
<keyword evidence="11" id="KW-0449">Lipoprotein</keyword>
<dbReference type="PRINTS" id="PR00781">
    <property type="entry name" value="LIPOSIGPTASE"/>
</dbReference>
<evidence type="ECO:0000256" key="4">
    <source>
        <dbReference type="ARBA" id="ARBA00022692"/>
    </source>
</evidence>
<evidence type="ECO:0000256" key="8">
    <source>
        <dbReference type="ARBA" id="ARBA00023136"/>
    </source>
</evidence>
<keyword evidence="2 9" id="KW-1003">Cell membrane</keyword>
<sequence length="178" mass="19960">MRSAQEEKSFIIRRLLLTYMTAALILFVDQTSKAYVLRLLGKEEGAYRKVLDDILWIRLVHNTGAAFGMFREASLIFAIAAVLVAVIILLSSRRIAYAPWLVRLALGMELGGAIGNLTDRIRYGHVVDFIDVRIWPFVFNVSDASITIGVVLLLAYLILHSGGEKQSEVKTYEREASN</sequence>
<comment type="function">
    <text evidence="9">This protein specifically catalyzes the removal of signal peptides from prolipoproteins.</text>
</comment>
<keyword evidence="3 9" id="KW-0645">Protease</keyword>
<name>D1CBT7_THET1</name>
<comment type="pathway">
    <text evidence="9">Protein modification; lipoprotein biosynthesis (signal peptide cleavage).</text>
</comment>
<dbReference type="eggNOG" id="COG0597">
    <property type="taxonomic scope" value="Bacteria"/>
</dbReference>
<dbReference type="KEGG" id="ttr:Tter_1345"/>
<dbReference type="HAMAP" id="MF_00161">
    <property type="entry name" value="LspA"/>
    <property type="match status" value="1"/>
</dbReference>
<comment type="subcellular location">
    <subcellularLocation>
        <location evidence="9">Cell membrane</location>
        <topology evidence="9">Multi-pass membrane protein</topology>
    </subcellularLocation>
</comment>
<evidence type="ECO:0000313" key="12">
    <source>
        <dbReference type="Proteomes" id="UP000000323"/>
    </source>
</evidence>
<feature type="transmembrane region" description="Helical" evidence="9">
    <location>
        <begin position="97"/>
        <end position="117"/>
    </location>
</feature>
<comment type="caution">
    <text evidence="9">Lacks conserved residue(s) required for the propagation of feature annotation.</text>
</comment>
<keyword evidence="7 9" id="KW-1133">Transmembrane helix</keyword>
<keyword evidence="8 9" id="KW-0472">Membrane</keyword>
<dbReference type="GO" id="GO:0006508">
    <property type="term" value="P:proteolysis"/>
    <property type="evidence" value="ECO:0007669"/>
    <property type="project" value="UniProtKB-KW"/>
</dbReference>
<dbReference type="GO" id="GO:0005886">
    <property type="term" value="C:plasma membrane"/>
    <property type="evidence" value="ECO:0007669"/>
    <property type="project" value="UniProtKB-SubCell"/>
</dbReference>
<dbReference type="PANTHER" id="PTHR33695">
    <property type="entry name" value="LIPOPROTEIN SIGNAL PEPTIDASE"/>
    <property type="match status" value="1"/>
</dbReference>
<dbReference type="Proteomes" id="UP000000323">
    <property type="component" value="Chromosome 1"/>
</dbReference>
<keyword evidence="12" id="KW-1185">Reference proteome</keyword>
<gene>
    <name evidence="9" type="primary">lspA</name>
    <name evidence="11" type="ordered locus">Tter_1345</name>
</gene>
<reference evidence="12" key="1">
    <citation type="journal article" date="2010" name="Stand. Genomic Sci.">
        <title>Complete genome sequence of 'Thermobaculum terrenum' type strain (YNP1).</title>
        <authorList>
            <person name="Kiss H."/>
            <person name="Cleland D."/>
            <person name="Lapidus A."/>
            <person name="Lucas S."/>
            <person name="Glavina Del Rio T."/>
            <person name="Nolan M."/>
            <person name="Tice H."/>
            <person name="Han C."/>
            <person name="Goodwin L."/>
            <person name="Pitluck S."/>
            <person name="Liolios K."/>
            <person name="Ivanova N."/>
            <person name="Mavromatis K."/>
            <person name="Ovchinnikova G."/>
            <person name="Pati A."/>
            <person name="Chen A."/>
            <person name="Palaniappan K."/>
            <person name="Land M."/>
            <person name="Hauser L."/>
            <person name="Chang Y."/>
            <person name="Jeffries C."/>
            <person name="Lu M."/>
            <person name="Brettin T."/>
            <person name="Detter J."/>
            <person name="Goker M."/>
            <person name="Tindall B."/>
            <person name="Beck B."/>
            <person name="McDermott T."/>
            <person name="Woyke T."/>
            <person name="Bristow J."/>
            <person name="Eisen J."/>
            <person name="Markowitz V."/>
            <person name="Hugenholtz P."/>
            <person name="Kyrpides N."/>
            <person name="Klenk H."/>
            <person name="Cheng J."/>
        </authorList>
    </citation>
    <scope>NUCLEOTIDE SEQUENCE [LARGE SCALE GENOMIC DNA]</scope>
    <source>
        <strain evidence="12">ATCC BAA-798 / YNP1</strain>
    </source>
</reference>
<comment type="catalytic activity">
    <reaction evidence="9">
        <text>Release of signal peptides from bacterial membrane prolipoproteins. Hydrolyzes -Xaa-Yaa-Zaa-|-(S,diacylglyceryl)Cys-, in which Xaa is hydrophobic (preferably Leu), and Yaa (Ala or Ser) and Zaa (Gly or Ala) have small, neutral side chains.</text>
        <dbReference type="EC" id="3.4.23.36"/>
    </reaction>
</comment>
<evidence type="ECO:0000256" key="5">
    <source>
        <dbReference type="ARBA" id="ARBA00022750"/>
    </source>
</evidence>
<dbReference type="EMBL" id="CP001825">
    <property type="protein sequence ID" value="ACZ42252.1"/>
    <property type="molecule type" value="Genomic_DNA"/>
</dbReference>
<dbReference type="EC" id="3.4.23.36" evidence="9"/>
<dbReference type="OrthoDB" id="9810259at2"/>
<keyword evidence="6 9" id="KW-0378">Hydrolase</keyword>
<dbReference type="HOGENOM" id="CLU_083252_3_1_0"/>
<feature type="active site" evidence="9">
    <location>
        <position position="128"/>
    </location>
</feature>
<dbReference type="RefSeq" id="WP_012875287.1">
    <property type="nucleotide sequence ID" value="NC_013525.1"/>
</dbReference>
<evidence type="ECO:0000256" key="2">
    <source>
        <dbReference type="ARBA" id="ARBA00022475"/>
    </source>
</evidence>
<dbReference type="STRING" id="525904.Tter_1345"/>
<keyword evidence="5 9" id="KW-0064">Aspartyl protease</keyword>
<dbReference type="Pfam" id="PF01252">
    <property type="entry name" value="Peptidase_A8"/>
    <property type="match status" value="1"/>
</dbReference>
<organism evidence="11 12">
    <name type="scientific">Thermobaculum terrenum (strain ATCC BAA-798 / CCMEE 7001 / YNP1)</name>
    <dbReference type="NCBI Taxonomy" id="525904"/>
    <lineage>
        <taxon>Bacteria</taxon>
        <taxon>Bacillati</taxon>
        <taxon>Chloroflexota</taxon>
        <taxon>Chloroflexia</taxon>
        <taxon>Candidatus Thermobaculales</taxon>
        <taxon>Candidatus Thermobaculaceae</taxon>
        <taxon>Thermobaculum</taxon>
    </lineage>
</organism>
<comment type="similarity">
    <text evidence="1 9 10">Belongs to the peptidase A8 family.</text>
</comment>
<evidence type="ECO:0000256" key="6">
    <source>
        <dbReference type="ARBA" id="ARBA00022801"/>
    </source>
</evidence>
<feature type="transmembrane region" description="Helical" evidence="9">
    <location>
        <begin position="137"/>
        <end position="159"/>
    </location>
</feature>
<protein>
    <recommendedName>
        <fullName evidence="9">Lipoprotein signal peptidase</fullName>
        <ecNumber evidence="9">3.4.23.36</ecNumber>
    </recommendedName>
    <alternativeName>
        <fullName evidence="9">Prolipoprotein signal peptidase</fullName>
    </alternativeName>
    <alternativeName>
        <fullName evidence="9">Signal peptidase II</fullName>
        <shortName evidence="9">SPase II</shortName>
    </alternativeName>
</protein>
<evidence type="ECO:0000313" key="11">
    <source>
        <dbReference type="EMBL" id="ACZ42252.1"/>
    </source>
</evidence>
<evidence type="ECO:0000256" key="7">
    <source>
        <dbReference type="ARBA" id="ARBA00022989"/>
    </source>
</evidence>
<dbReference type="UniPathway" id="UPA00665"/>
<dbReference type="GO" id="GO:0004190">
    <property type="term" value="F:aspartic-type endopeptidase activity"/>
    <property type="evidence" value="ECO:0007669"/>
    <property type="project" value="UniProtKB-UniRule"/>
</dbReference>